<proteinExistence type="predicted"/>
<dbReference type="RefSeq" id="WP_216767431.1">
    <property type="nucleotide sequence ID" value="NZ_CP071383.1"/>
</dbReference>
<accession>A0ABX8JYC8</accession>
<reference evidence="1 2" key="1">
    <citation type="submission" date="2021-06" db="EMBL/GenBank/DDBJ databases">
        <title>Leclercia pneumoniae sp. nov.</title>
        <authorList>
            <person name="Hoenemann M."/>
            <person name="Viehweger A."/>
            <person name="Dietze N."/>
        </authorList>
    </citation>
    <scope>NUCLEOTIDE SEQUENCE [LARGE SCALE GENOMIC DNA]</scope>
    <source>
        <strain evidence="2">49125</strain>
    </source>
</reference>
<dbReference type="NCBIfam" id="NF033695">
    <property type="entry name" value="trnsprt_adja_30"/>
    <property type="match status" value="1"/>
</dbReference>
<dbReference type="Proteomes" id="UP000683497">
    <property type="component" value="Chromosome"/>
</dbReference>
<dbReference type="EMBL" id="CP076838">
    <property type="protein sequence ID" value="QWW81267.1"/>
    <property type="molecule type" value="Genomic_DNA"/>
</dbReference>
<gene>
    <name evidence="1" type="ORF">KQ929_08715</name>
</gene>
<evidence type="ECO:0000313" key="2">
    <source>
        <dbReference type="Proteomes" id="UP000683497"/>
    </source>
</evidence>
<keyword evidence="2" id="KW-1185">Reference proteome</keyword>
<protein>
    <submittedName>
        <fullName evidence="1">KPN_01571 family protein</fullName>
    </submittedName>
</protein>
<name>A0ABX8JYC8_9ENTR</name>
<sequence>MNPFLWVIIALFIVDALREYTQQPSLSAFIDYILTLSAHCMTI</sequence>
<evidence type="ECO:0000313" key="1">
    <source>
        <dbReference type="EMBL" id="QWW81267.1"/>
    </source>
</evidence>
<organism evidence="1 2">
    <name type="scientific">Leclercia pneumoniae</name>
    <dbReference type="NCBI Taxonomy" id="2815358"/>
    <lineage>
        <taxon>Bacteria</taxon>
        <taxon>Pseudomonadati</taxon>
        <taxon>Pseudomonadota</taxon>
        <taxon>Gammaproteobacteria</taxon>
        <taxon>Enterobacterales</taxon>
        <taxon>Enterobacteriaceae</taxon>
        <taxon>Leclercia</taxon>
    </lineage>
</organism>